<accession>A0A939BIR1</accession>
<dbReference type="Proteomes" id="UP000713880">
    <property type="component" value="Unassembled WGS sequence"/>
</dbReference>
<dbReference type="InterPro" id="IPR013449">
    <property type="entry name" value="Rhamnulokinase"/>
</dbReference>
<dbReference type="InterPro" id="IPR018485">
    <property type="entry name" value="FGGY_C"/>
</dbReference>
<keyword evidence="5" id="KW-0067">ATP-binding</keyword>
<keyword evidence="4" id="KW-0418">Kinase</keyword>
<keyword evidence="12" id="KW-1185">Reference proteome</keyword>
<dbReference type="EMBL" id="JACJLV010000051">
    <property type="protein sequence ID" value="MBM6827687.1"/>
    <property type="molecule type" value="Genomic_DNA"/>
</dbReference>
<feature type="domain" description="Carbohydrate kinase FGGY C-terminal" evidence="10">
    <location>
        <begin position="254"/>
        <end position="440"/>
    </location>
</feature>
<evidence type="ECO:0000256" key="3">
    <source>
        <dbReference type="ARBA" id="ARBA00022741"/>
    </source>
</evidence>
<comment type="caution">
    <text evidence="11">The sequence shown here is derived from an EMBL/GenBank/DDBJ whole genome shotgun (WGS) entry which is preliminary data.</text>
</comment>
<evidence type="ECO:0000256" key="6">
    <source>
        <dbReference type="ARBA" id="ARBA00023157"/>
    </source>
</evidence>
<evidence type="ECO:0000259" key="9">
    <source>
        <dbReference type="Pfam" id="PF00370"/>
    </source>
</evidence>
<keyword evidence="6" id="KW-1015">Disulfide bond</keyword>
<gene>
    <name evidence="11" type="primary">rhaB</name>
    <name evidence="11" type="ORF">H6A13_11385</name>
</gene>
<keyword evidence="2 11" id="KW-0808">Transferase</keyword>
<dbReference type="RefSeq" id="WP_204909676.1">
    <property type="nucleotide sequence ID" value="NZ_JACJLV010000051.1"/>
</dbReference>
<dbReference type="GO" id="GO:0006071">
    <property type="term" value="P:glycerol metabolic process"/>
    <property type="evidence" value="ECO:0007669"/>
    <property type="project" value="TreeGrafter"/>
</dbReference>
<organism evidence="11 12">
    <name type="scientific">Mordavella massiliensis</name>
    <dbReference type="NCBI Taxonomy" id="1871024"/>
    <lineage>
        <taxon>Bacteria</taxon>
        <taxon>Bacillati</taxon>
        <taxon>Bacillota</taxon>
        <taxon>Clostridia</taxon>
        <taxon>Eubacteriales</taxon>
        <taxon>Clostridiaceae</taxon>
        <taxon>Mordavella</taxon>
    </lineage>
</organism>
<dbReference type="GO" id="GO:0008993">
    <property type="term" value="F:rhamnulokinase activity"/>
    <property type="evidence" value="ECO:0007669"/>
    <property type="project" value="UniProtKB-UniRule"/>
</dbReference>
<dbReference type="GO" id="GO:0004370">
    <property type="term" value="F:glycerol kinase activity"/>
    <property type="evidence" value="ECO:0007669"/>
    <property type="project" value="TreeGrafter"/>
</dbReference>
<dbReference type="GO" id="GO:0005829">
    <property type="term" value="C:cytosol"/>
    <property type="evidence" value="ECO:0007669"/>
    <property type="project" value="TreeGrafter"/>
</dbReference>
<keyword evidence="3" id="KW-0547">Nucleotide-binding</keyword>
<evidence type="ECO:0000256" key="8">
    <source>
        <dbReference type="NCBIfam" id="TIGR02627"/>
    </source>
</evidence>
<reference evidence="11" key="2">
    <citation type="journal article" date="2021" name="Sci. Rep.">
        <title>The distribution of antibiotic resistance genes in chicken gut microbiota commensals.</title>
        <authorList>
            <person name="Juricova H."/>
            <person name="Matiasovicova J."/>
            <person name="Kubasova T."/>
            <person name="Cejkova D."/>
            <person name="Rychlik I."/>
        </authorList>
    </citation>
    <scope>NUCLEOTIDE SEQUENCE</scope>
    <source>
        <strain evidence="11">An420c</strain>
    </source>
</reference>
<reference evidence="11" key="1">
    <citation type="submission" date="2020-08" db="EMBL/GenBank/DDBJ databases">
        <authorList>
            <person name="Cejkova D."/>
            <person name="Kubasova T."/>
            <person name="Jahodarova E."/>
            <person name="Rychlik I."/>
        </authorList>
    </citation>
    <scope>NUCLEOTIDE SEQUENCE</scope>
    <source>
        <strain evidence="11">An420c</strain>
    </source>
</reference>
<dbReference type="GO" id="GO:0005524">
    <property type="term" value="F:ATP binding"/>
    <property type="evidence" value="ECO:0007669"/>
    <property type="project" value="UniProtKB-KW"/>
</dbReference>
<dbReference type="InterPro" id="IPR043129">
    <property type="entry name" value="ATPase_NBD"/>
</dbReference>
<feature type="domain" description="Carbohydrate kinase FGGY N-terminal" evidence="9">
    <location>
        <begin position="4"/>
        <end position="244"/>
    </location>
</feature>
<dbReference type="EC" id="2.7.1.5" evidence="8"/>
<dbReference type="CDD" id="cd07771">
    <property type="entry name" value="ASKHA_NBD_FGGY_RhaB-like"/>
    <property type="match status" value="1"/>
</dbReference>
<proteinExistence type="inferred from homology"/>
<dbReference type="PANTHER" id="PTHR10196:SF93">
    <property type="entry name" value="L-RHAMNULOKINASE"/>
    <property type="match status" value="1"/>
</dbReference>
<dbReference type="PANTHER" id="PTHR10196">
    <property type="entry name" value="SUGAR KINASE"/>
    <property type="match status" value="1"/>
</dbReference>
<keyword evidence="7" id="KW-0684">Rhamnose metabolism</keyword>
<comment type="similarity">
    <text evidence="1">Belongs to the FGGY kinase family.</text>
</comment>
<dbReference type="Gene3D" id="3.30.420.40">
    <property type="match status" value="2"/>
</dbReference>
<dbReference type="Pfam" id="PF02782">
    <property type="entry name" value="FGGY_C"/>
    <property type="match status" value="1"/>
</dbReference>
<protein>
    <recommendedName>
        <fullName evidence="8">Rhamnulokinase</fullName>
        <ecNumber evidence="8">2.7.1.5</ecNumber>
    </recommendedName>
</protein>
<dbReference type="Pfam" id="PF00370">
    <property type="entry name" value="FGGY_N"/>
    <property type="match status" value="1"/>
</dbReference>
<evidence type="ECO:0000256" key="5">
    <source>
        <dbReference type="ARBA" id="ARBA00022840"/>
    </source>
</evidence>
<evidence type="ECO:0000256" key="2">
    <source>
        <dbReference type="ARBA" id="ARBA00022679"/>
    </source>
</evidence>
<dbReference type="NCBIfam" id="TIGR02627">
    <property type="entry name" value="rhamnulo_kin"/>
    <property type="match status" value="1"/>
</dbReference>
<evidence type="ECO:0000313" key="11">
    <source>
        <dbReference type="EMBL" id="MBM6827687.1"/>
    </source>
</evidence>
<dbReference type="GO" id="GO:0019301">
    <property type="term" value="P:rhamnose catabolic process"/>
    <property type="evidence" value="ECO:0007669"/>
    <property type="project" value="UniProtKB-UniRule"/>
</dbReference>
<evidence type="ECO:0000259" key="10">
    <source>
        <dbReference type="Pfam" id="PF02782"/>
    </source>
</evidence>
<evidence type="ECO:0000313" key="12">
    <source>
        <dbReference type="Proteomes" id="UP000713880"/>
    </source>
</evidence>
<dbReference type="AlphaFoldDB" id="A0A939BIR1"/>
<sequence>MGNYYLAVDIGASSGRHILAELKNGRMELEEVYRFQNGMQERNGALCWDHEYLFREIKNGLKKCKELGKIPQSVSVDTWGVDFVLLDQEDRVLGDTVGYRDSRTQGMTEKVETIISQEELYQRTGVHWQLYNTIYQLEAIKETHPEYLEAAESILMTPDYFHFLLSGEKHMEYTIASTSQLVSAASGDWDWELLDLLGFPKKIFRPVSMPGTVAGHLRKEVQEEVGFDCKVVLPASHDTGSAVLAVPAKGEDVVYISSGTWSLMGVERKEPDCSLESMESDFTNEGGYDHRYRYLRNIMGLWMIQSVKKELTEDLSFGEICALAAKESIASIVDCNDESFMAPKSMTKAVQDYCSRTGQQVPRTTGELAAVIYNSLAKCYADTLAHLEENTGKHYDTVYVVGGGSKAGYLNELTAKYTGRRVSAGPTEATAIGNLAVQMLSDGTFADVDAVRDCIRQSFEIKEW</sequence>
<evidence type="ECO:0000256" key="7">
    <source>
        <dbReference type="ARBA" id="ARBA00023308"/>
    </source>
</evidence>
<evidence type="ECO:0000256" key="1">
    <source>
        <dbReference type="ARBA" id="ARBA00009156"/>
    </source>
</evidence>
<dbReference type="SUPFAM" id="SSF53067">
    <property type="entry name" value="Actin-like ATPase domain"/>
    <property type="match status" value="2"/>
</dbReference>
<name>A0A939BIR1_9CLOT</name>
<dbReference type="InterPro" id="IPR018484">
    <property type="entry name" value="FGGY_N"/>
</dbReference>
<evidence type="ECO:0000256" key="4">
    <source>
        <dbReference type="ARBA" id="ARBA00022777"/>
    </source>
</evidence>